<evidence type="ECO:0000313" key="5">
    <source>
        <dbReference type="Proteomes" id="UP000239997"/>
    </source>
</evidence>
<dbReference type="PANTHER" id="PTHR21666">
    <property type="entry name" value="PEPTIDASE-RELATED"/>
    <property type="match status" value="1"/>
</dbReference>
<dbReference type="SUPFAM" id="SSF51261">
    <property type="entry name" value="Duplicated hybrid motif"/>
    <property type="match status" value="1"/>
</dbReference>
<proteinExistence type="predicted"/>
<dbReference type="PROSITE" id="PS51257">
    <property type="entry name" value="PROKAR_LIPOPROTEIN"/>
    <property type="match status" value="1"/>
</dbReference>
<evidence type="ECO:0000256" key="1">
    <source>
        <dbReference type="SAM" id="MobiDB-lite"/>
    </source>
</evidence>
<dbReference type="Gene3D" id="2.70.70.10">
    <property type="entry name" value="Glucose Permease (Domain IIA)"/>
    <property type="match status" value="1"/>
</dbReference>
<feature type="region of interest" description="Disordered" evidence="1">
    <location>
        <begin position="229"/>
        <end position="284"/>
    </location>
</feature>
<gene>
    <name evidence="4" type="ORF">LY02_00573</name>
</gene>
<feature type="signal peptide" evidence="2">
    <location>
        <begin position="1"/>
        <end position="23"/>
    </location>
</feature>
<dbReference type="Pfam" id="PF01551">
    <property type="entry name" value="Peptidase_M23"/>
    <property type="match status" value="1"/>
</dbReference>
<dbReference type="InterPro" id="IPR016047">
    <property type="entry name" value="M23ase_b-sheet_dom"/>
</dbReference>
<feature type="chain" id="PRO_5046129760" evidence="2">
    <location>
        <begin position="24"/>
        <end position="587"/>
    </location>
</feature>
<feature type="domain" description="M23ase beta-sheet core" evidence="3">
    <location>
        <begin position="456"/>
        <end position="555"/>
    </location>
</feature>
<dbReference type="InterPro" id="IPR050570">
    <property type="entry name" value="Cell_wall_metabolism_enzyme"/>
</dbReference>
<organism evidence="4 5">
    <name type="scientific">Nonlabens ulvanivorans</name>
    <name type="common">Persicivirga ulvanivorans</name>
    <dbReference type="NCBI Taxonomy" id="906888"/>
    <lineage>
        <taxon>Bacteria</taxon>
        <taxon>Pseudomonadati</taxon>
        <taxon>Bacteroidota</taxon>
        <taxon>Flavobacteriia</taxon>
        <taxon>Flavobacteriales</taxon>
        <taxon>Flavobacteriaceae</taxon>
        <taxon>Nonlabens</taxon>
    </lineage>
</organism>
<reference evidence="4 5" key="1">
    <citation type="submission" date="2018-03" db="EMBL/GenBank/DDBJ databases">
        <title>Genomic Encyclopedia of Archaeal and Bacterial Type Strains, Phase II (KMG-II): from individual species to whole genera.</title>
        <authorList>
            <person name="Goeker M."/>
        </authorList>
    </citation>
    <scope>NUCLEOTIDE SEQUENCE [LARGE SCALE GENOMIC DNA]</scope>
    <source>
        <strain evidence="4 5">DSM 22727</strain>
    </source>
</reference>
<comment type="caution">
    <text evidence="4">The sequence shown here is derived from an EMBL/GenBank/DDBJ whole genome shotgun (WGS) entry which is preliminary data.</text>
</comment>
<dbReference type="Proteomes" id="UP000239997">
    <property type="component" value="Unassembled WGS sequence"/>
</dbReference>
<dbReference type="RefSeq" id="WP_081866587.1">
    <property type="nucleotide sequence ID" value="NZ_JPJI01000032.1"/>
</dbReference>
<protein>
    <submittedName>
        <fullName evidence="4">Peptidase M23-like protein</fullName>
    </submittedName>
</protein>
<feature type="compositionally biased region" description="Acidic residues" evidence="1">
    <location>
        <begin position="255"/>
        <end position="270"/>
    </location>
</feature>
<evidence type="ECO:0000313" key="4">
    <source>
        <dbReference type="EMBL" id="PRX15356.1"/>
    </source>
</evidence>
<evidence type="ECO:0000259" key="3">
    <source>
        <dbReference type="Pfam" id="PF01551"/>
    </source>
</evidence>
<accession>A0ABX5E7Z9</accession>
<evidence type="ECO:0000256" key="2">
    <source>
        <dbReference type="SAM" id="SignalP"/>
    </source>
</evidence>
<name>A0ABX5E7Z9_NONUL</name>
<keyword evidence="2" id="KW-0732">Signal</keyword>
<dbReference type="PANTHER" id="PTHR21666:SF286">
    <property type="entry name" value="LIPOPROTEIN NLPD"/>
    <property type="match status" value="1"/>
</dbReference>
<keyword evidence="5" id="KW-1185">Reference proteome</keyword>
<dbReference type="EMBL" id="PVNA01000001">
    <property type="protein sequence ID" value="PRX15356.1"/>
    <property type="molecule type" value="Genomic_DNA"/>
</dbReference>
<dbReference type="InterPro" id="IPR011055">
    <property type="entry name" value="Dup_hybrid_motif"/>
</dbReference>
<dbReference type="CDD" id="cd12797">
    <property type="entry name" value="M23_peptidase"/>
    <property type="match status" value="1"/>
</dbReference>
<sequence>MFRKNSSIFTIIGLLLFSLIAVTSCEKDDDLYTIDNITIKQKMTGSRTSLSQIKRENHDLFNFISDRALSIAKSSNSSNGTILDTTHIQVLEGVDFKNYIFKVTQDSTTRSNELKNYMLVILKDSIQHQYMVTYPYINSVIDTTNVLIEPVYGTDILNQVNLKCGGGSYQSVWIPGGYVDNRCQSGEHDVDDGPGNGGADGCKYYGGKGSASRLYYEGYFTTQYVEQQPCETIDPGNPGNGGGGPVGDVPPPPDDNSDDDDDNNVDEEPDITVGVTPNDGDVLDPVDDDDCDLVCPNNEKLDPEKCECIPEDCEYKTGYLHESAFTNSTATIGDNTTSSQDNFRNENGEIIDETNCDTGKIDSDSEVNVTGEKEERSYVKDDGTTALAFYYPIEYLDCPKGNSPTNKDYDSTKPCSDCDHGDPVLNPEIQEQLTVCGKKGGMYGKTRGVPSCNTQKHGGMDIANAQGNAVYAMFDGTASLATQTSGAGYYVIITSDYGDDKIKTMYFHLAENTRVTGDVKAGDIIGYQSNSGNLQNGIDEGTTESHVHIKVKLKQNGTSSYSAVDPINYFKTIFNNTTGEVTTSGCD</sequence>